<evidence type="ECO:0000313" key="4">
    <source>
        <dbReference type="Proteomes" id="UP000617145"/>
    </source>
</evidence>
<dbReference type="InterPro" id="IPR036709">
    <property type="entry name" value="Autotransporte_beta_dom_sf"/>
</dbReference>
<protein>
    <recommendedName>
        <fullName evidence="2">Autotransporter domain-containing protein</fullName>
    </recommendedName>
</protein>
<dbReference type="AlphaFoldDB" id="A0A8J3EFD0"/>
<dbReference type="EMBL" id="BMJV01000001">
    <property type="protein sequence ID" value="GGG64636.1"/>
    <property type="molecule type" value="Genomic_DNA"/>
</dbReference>
<proteinExistence type="predicted"/>
<organism evidence="3 4">
    <name type="scientific">Salipiger pallidus</name>
    <dbReference type="NCBI Taxonomy" id="1775170"/>
    <lineage>
        <taxon>Bacteria</taxon>
        <taxon>Pseudomonadati</taxon>
        <taxon>Pseudomonadota</taxon>
        <taxon>Alphaproteobacteria</taxon>
        <taxon>Rhodobacterales</taxon>
        <taxon>Roseobacteraceae</taxon>
        <taxon>Salipiger</taxon>
    </lineage>
</organism>
<gene>
    <name evidence="3" type="ORF">GCM10011415_09040</name>
</gene>
<dbReference type="InterPro" id="IPR005546">
    <property type="entry name" value="Autotransporte_beta"/>
</dbReference>
<keyword evidence="4" id="KW-1185">Reference proteome</keyword>
<dbReference type="SUPFAM" id="SSF103515">
    <property type="entry name" value="Autotransporter"/>
    <property type="match status" value="1"/>
</dbReference>
<evidence type="ECO:0000259" key="2">
    <source>
        <dbReference type="Pfam" id="PF03797"/>
    </source>
</evidence>
<sequence>MHALIAKVILPALCALTLPGPATANEEDLRYALKRGASTTLATDISAHESALGRVMTGYRHVNLYGNGLFLSTKARPNMARAWAAFHMTDYNGDTRGASRRILLGYDLPVMNRSRLGFVLGIGKADLDTGGEEIHSSALSFGPHLKTRLGKYLRLRTWATLSRPAYRFSGDRVHATRVGAGMRAGIDRTFELVKLSGSASFGYSHQRVPGTGRLRGFEITRANTSLTTRATFYPQNNWRPYLDFGLSRGMWRNDDGSDAYSTPSMAAGLLWNYKKRSISVSVDGRQVFDPAMPLKLTTNYRLTF</sequence>
<dbReference type="Proteomes" id="UP000617145">
    <property type="component" value="Unassembled WGS sequence"/>
</dbReference>
<evidence type="ECO:0000313" key="3">
    <source>
        <dbReference type="EMBL" id="GGG64636.1"/>
    </source>
</evidence>
<feature type="chain" id="PRO_5035259441" description="Autotransporter domain-containing protein" evidence="1">
    <location>
        <begin position="25"/>
        <end position="304"/>
    </location>
</feature>
<dbReference type="RefSeq" id="WP_188788993.1">
    <property type="nucleotide sequence ID" value="NZ_BMJV01000001.1"/>
</dbReference>
<keyword evidence="1" id="KW-0732">Signal</keyword>
<feature type="signal peptide" evidence="1">
    <location>
        <begin position="1"/>
        <end position="24"/>
    </location>
</feature>
<name>A0A8J3EFD0_9RHOB</name>
<accession>A0A8J3EFD0</accession>
<reference evidence="3" key="1">
    <citation type="journal article" date="2014" name="Int. J. Syst. Evol. Microbiol.">
        <title>Complete genome sequence of Corynebacterium casei LMG S-19264T (=DSM 44701T), isolated from a smear-ripened cheese.</title>
        <authorList>
            <consortium name="US DOE Joint Genome Institute (JGI-PGF)"/>
            <person name="Walter F."/>
            <person name="Albersmeier A."/>
            <person name="Kalinowski J."/>
            <person name="Ruckert C."/>
        </authorList>
    </citation>
    <scope>NUCLEOTIDE SEQUENCE</scope>
    <source>
        <strain evidence="3">CGMCC 1.15762</strain>
    </source>
</reference>
<comment type="caution">
    <text evidence="3">The sequence shown here is derived from an EMBL/GenBank/DDBJ whole genome shotgun (WGS) entry which is preliminary data.</text>
</comment>
<dbReference type="Gene3D" id="2.40.128.130">
    <property type="entry name" value="Autotransporter beta-domain"/>
    <property type="match status" value="1"/>
</dbReference>
<reference evidence="3" key="2">
    <citation type="submission" date="2020-09" db="EMBL/GenBank/DDBJ databases">
        <authorList>
            <person name="Sun Q."/>
            <person name="Zhou Y."/>
        </authorList>
    </citation>
    <scope>NUCLEOTIDE SEQUENCE</scope>
    <source>
        <strain evidence="3">CGMCC 1.15762</strain>
    </source>
</reference>
<feature type="domain" description="Autotransporter" evidence="2">
    <location>
        <begin position="89"/>
        <end position="210"/>
    </location>
</feature>
<evidence type="ECO:0000256" key="1">
    <source>
        <dbReference type="SAM" id="SignalP"/>
    </source>
</evidence>
<dbReference type="Pfam" id="PF03797">
    <property type="entry name" value="Autotransporter"/>
    <property type="match status" value="1"/>
</dbReference>